<feature type="domain" description="Major facilitator superfamily (MFS) profile" evidence="8">
    <location>
        <begin position="11"/>
        <end position="419"/>
    </location>
</feature>
<dbReference type="CDD" id="cd17369">
    <property type="entry name" value="MFS_ShiA_like"/>
    <property type="match status" value="1"/>
</dbReference>
<evidence type="ECO:0000313" key="9">
    <source>
        <dbReference type="EMBL" id="AKO65212.1"/>
    </source>
</evidence>
<dbReference type="GO" id="GO:0022857">
    <property type="term" value="F:transmembrane transporter activity"/>
    <property type="evidence" value="ECO:0007669"/>
    <property type="project" value="InterPro"/>
</dbReference>
<evidence type="ECO:0000256" key="7">
    <source>
        <dbReference type="SAM" id="Phobius"/>
    </source>
</evidence>
<keyword evidence="3" id="KW-1003">Cell membrane</keyword>
<dbReference type="AlphaFoldDB" id="A0A0H4J9N1"/>
<sequence length="419" mass="46019">MTNKTNSKTTVLLASLAGTTIEFFDFYIYANAAILVFPYLFFPESSPTTQMLQSLATFAVAFFARPLGSAFFGHFGDKIGRKATLVAALLTMGLSTVMIGLLPSYQSVGILAPILLVLCRFGQGFGLGGEWGGAVLLAVENSPKGQRAWFGMFPQLGAPLGLLMSGGIFLILTEMLTKEDFLNFGWRIPFIASALLIAIGLYIRLKISETPEFIKASQNKKLHQNVPIAKIFREQKLPLFLAAFTGIATFGIFYLMTVFIAGWSIQHLNFTDEEFLIIQLYSILFFAGMIPLSAYFADKLTPRKMMVVTSFFIIVFGLFLEEVISIHSIGVMMTLFIGMALMGLTYGPLGTMLSNVFPTEVRYTGASLSFNLSGILGASFAPFIALWLANNFGFDYVGYYLSLMGLLSLIAAHYSKEKS</sequence>
<feature type="transmembrane region" description="Helical" evidence="7">
    <location>
        <begin position="239"/>
        <end position="263"/>
    </location>
</feature>
<dbReference type="InterPro" id="IPR011701">
    <property type="entry name" value="MFS"/>
</dbReference>
<evidence type="ECO:0000256" key="5">
    <source>
        <dbReference type="ARBA" id="ARBA00022989"/>
    </source>
</evidence>
<accession>A0A0H4J9N1</accession>
<evidence type="ECO:0000256" key="6">
    <source>
        <dbReference type="ARBA" id="ARBA00023136"/>
    </source>
</evidence>
<keyword evidence="10" id="KW-1185">Reference proteome</keyword>
<evidence type="ECO:0000256" key="3">
    <source>
        <dbReference type="ARBA" id="ARBA00022475"/>
    </source>
</evidence>
<evidence type="ECO:0000256" key="2">
    <source>
        <dbReference type="ARBA" id="ARBA00022448"/>
    </source>
</evidence>
<dbReference type="PANTHER" id="PTHR43045:SF2">
    <property type="entry name" value="INNER MEMBRANE METABOLITE TRANSPORT PROTEIN YHJE"/>
    <property type="match status" value="1"/>
</dbReference>
<dbReference type="GO" id="GO:0005886">
    <property type="term" value="C:plasma membrane"/>
    <property type="evidence" value="ECO:0007669"/>
    <property type="project" value="UniProtKB-SubCell"/>
</dbReference>
<feature type="transmembrane region" description="Helical" evidence="7">
    <location>
        <begin position="149"/>
        <end position="172"/>
    </location>
</feature>
<feature type="transmembrane region" description="Helical" evidence="7">
    <location>
        <begin position="85"/>
        <end position="105"/>
    </location>
</feature>
<gene>
    <name evidence="9" type="ORF">VI33_00065</name>
</gene>
<keyword evidence="6 7" id="KW-0472">Membrane</keyword>
<protein>
    <submittedName>
        <fullName evidence="9">MFS transporter</fullName>
    </submittedName>
</protein>
<evidence type="ECO:0000256" key="1">
    <source>
        <dbReference type="ARBA" id="ARBA00004651"/>
    </source>
</evidence>
<dbReference type="PROSITE" id="PS50850">
    <property type="entry name" value="MFS"/>
    <property type="match status" value="1"/>
</dbReference>
<comment type="subcellular location">
    <subcellularLocation>
        <location evidence="1">Cell membrane</location>
        <topology evidence="1">Multi-pass membrane protein</topology>
    </subcellularLocation>
</comment>
<feature type="transmembrane region" description="Helical" evidence="7">
    <location>
        <begin position="368"/>
        <end position="390"/>
    </location>
</feature>
<dbReference type="InterPro" id="IPR036259">
    <property type="entry name" value="MFS_trans_sf"/>
</dbReference>
<proteinExistence type="predicted"/>
<dbReference type="SUPFAM" id="SSF103473">
    <property type="entry name" value="MFS general substrate transporter"/>
    <property type="match status" value="1"/>
</dbReference>
<evidence type="ECO:0000259" key="8">
    <source>
        <dbReference type="PROSITE" id="PS50850"/>
    </source>
</evidence>
<organism evidence="9 10">
    <name type="scientific">Methylophilales bacterium MBRS-H7</name>
    <dbReference type="NCBI Taxonomy" id="1623450"/>
    <lineage>
        <taxon>Bacteria</taxon>
        <taxon>Pseudomonadati</taxon>
        <taxon>Pseudomonadota</taxon>
        <taxon>Betaproteobacteria</taxon>
        <taxon>Nitrosomonadales</taxon>
        <taxon>OM43 clade</taxon>
    </lineage>
</organism>
<feature type="transmembrane region" description="Helical" evidence="7">
    <location>
        <begin position="275"/>
        <end position="297"/>
    </location>
</feature>
<keyword evidence="2" id="KW-0813">Transport</keyword>
<feature type="transmembrane region" description="Helical" evidence="7">
    <location>
        <begin position="396"/>
        <end position="414"/>
    </location>
</feature>
<feature type="transmembrane region" description="Helical" evidence="7">
    <location>
        <begin position="54"/>
        <end position="73"/>
    </location>
</feature>
<keyword evidence="4 7" id="KW-0812">Transmembrane</keyword>
<name>A0A0H4J9N1_9PROT</name>
<feature type="transmembrane region" description="Helical" evidence="7">
    <location>
        <begin position="304"/>
        <end position="320"/>
    </location>
</feature>
<feature type="transmembrane region" description="Helical" evidence="7">
    <location>
        <begin position="326"/>
        <end position="347"/>
    </location>
</feature>
<dbReference type="Pfam" id="PF07690">
    <property type="entry name" value="MFS_1"/>
    <property type="match status" value="1"/>
</dbReference>
<feature type="transmembrane region" description="Helical" evidence="7">
    <location>
        <begin position="12"/>
        <end position="42"/>
    </location>
</feature>
<feature type="transmembrane region" description="Helical" evidence="7">
    <location>
        <begin position="111"/>
        <end position="137"/>
    </location>
</feature>
<reference evidence="9 10" key="1">
    <citation type="submission" date="2015-03" db="EMBL/GenBank/DDBJ databases">
        <title>Comparative analysis of the OM43 clade including a novel species from Red Sea uncovers genomic and metabolic diversity among marine methylotrophs.</title>
        <authorList>
            <person name="Jimenez-Infante F."/>
            <person name="Ngugi D.K."/>
            <person name="Vinu M."/>
            <person name="Alam I."/>
            <person name="Kamau A."/>
            <person name="Blom J."/>
            <person name="Bajic V.B."/>
            <person name="Stingl U."/>
        </authorList>
    </citation>
    <scope>NUCLEOTIDE SEQUENCE [LARGE SCALE GENOMIC DNA]</scope>
    <source>
        <strain evidence="9 10">MBRSH7</strain>
    </source>
</reference>
<evidence type="ECO:0000256" key="4">
    <source>
        <dbReference type="ARBA" id="ARBA00022692"/>
    </source>
</evidence>
<dbReference type="PANTHER" id="PTHR43045">
    <property type="entry name" value="SHIKIMATE TRANSPORTER"/>
    <property type="match status" value="1"/>
</dbReference>
<keyword evidence="5 7" id="KW-1133">Transmembrane helix</keyword>
<dbReference type="OrthoDB" id="6766492at2"/>
<dbReference type="EMBL" id="CP011002">
    <property type="protein sequence ID" value="AKO65212.1"/>
    <property type="molecule type" value="Genomic_DNA"/>
</dbReference>
<dbReference type="FunFam" id="1.20.1250.20:FF:000001">
    <property type="entry name" value="Dicarboxylate MFS transporter"/>
    <property type="match status" value="1"/>
</dbReference>
<feature type="transmembrane region" description="Helical" evidence="7">
    <location>
        <begin position="184"/>
        <end position="205"/>
    </location>
</feature>
<dbReference type="InterPro" id="IPR020846">
    <property type="entry name" value="MFS_dom"/>
</dbReference>
<dbReference type="Gene3D" id="1.20.1250.20">
    <property type="entry name" value="MFS general substrate transporter like domains"/>
    <property type="match status" value="1"/>
</dbReference>
<evidence type="ECO:0000313" key="10">
    <source>
        <dbReference type="Proteomes" id="UP000066549"/>
    </source>
</evidence>
<dbReference type="Proteomes" id="UP000066549">
    <property type="component" value="Chromosome"/>
</dbReference>